<organism evidence="1 2">
    <name type="scientific">Armillaria luteobubalina</name>
    <dbReference type="NCBI Taxonomy" id="153913"/>
    <lineage>
        <taxon>Eukaryota</taxon>
        <taxon>Fungi</taxon>
        <taxon>Dikarya</taxon>
        <taxon>Basidiomycota</taxon>
        <taxon>Agaricomycotina</taxon>
        <taxon>Agaricomycetes</taxon>
        <taxon>Agaricomycetidae</taxon>
        <taxon>Agaricales</taxon>
        <taxon>Marasmiineae</taxon>
        <taxon>Physalacriaceae</taxon>
        <taxon>Armillaria</taxon>
    </lineage>
</organism>
<feature type="non-terminal residue" evidence="1">
    <location>
        <position position="1"/>
    </location>
</feature>
<gene>
    <name evidence="1" type="ORF">EDD18DRAFT_1041583</name>
</gene>
<dbReference type="AlphaFoldDB" id="A0AA39PBV1"/>
<sequence>YDAWEFRVRISASQKSLLNTILGNDTEPMTGPNSKVWKAWHARCDAAVNMIVKNLDDSQLTHVCGYEEDPAGMWARLATVHVSRGFGGIIGKWKLFYKLVYDGSTSMQAHLGA</sequence>
<accession>A0AA39PBV1</accession>
<dbReference type="EMBL" id="JAUEPU010000079">
    <property type="protein sequence ID" value="KAK0480951.1"/>
    <property type="molecule type" value="Genomic_DNA"/>
</dbReference>
<evidence type="ECO:0000313" key="1">
    <source>
        <dbReference type="EMBL" id="KAK0480951.1"/>
    </source>
</evidence>
<evidence type="ECO:0000313" key="2">
    <source>
        <dbReference type="Proteomes" id="UP001175228"/>
    </source>
</evidence>
<feature type="non-terminal residue" evidence="1">
    <location>
        <position position="113"/>
    </location>
</feature>
<proteinExistence type="predicted"/>
<dbReference type="Proteomes" id="UP001175228">
    <property type="component" value="Unassembled WGS sequence"/>
</dbReference>
<protein>
    <submittedName>
        <fullName evidence="1">Uncharacterized protein</fullName>
    </submittedName>
</protein>
<keyword evidence="2" id="KW-1185">Reference proteome</keyword>
<comment type="caution">
    <text evidence="1">The sequence shown here is derived from an EMBL/GenBank/DDBJ whole genome shotgun (WGS) entry which is preliminary data.</text>
</comment>
<name>A0AA39PBV1_9AGAR</name>
<reference evidence="1" key="1">
    <citation type="submission" date="2023-06" db="EMBL/GenBank/DDBJ databases">
        <authorList>
            <consortium name="Lawrence Berkeley National Laboratory"/>
            <person name="Ahrendt S."/>
            <person name="Sahu N."/>
            <person name="Indic B."/>
            <person name="Wong-Bajracharya J."/>
            <person name="Merenyi Z."/>
            <person name="Ke H.-M."/>
            <person name="Monk M."/>
            <person name="Kocsube S."/>
            <person name="Drula E."/>
            <person name="Lipzen A."/>
            <person name="Balint B."/>
            <person name="Henrissat B."/>
            <person name="Andreopoulos B."/>
            <person name="Martin F.M."/>
            <person name="Harder C.B."/>
            <person name="Rigling D."/>
            <person name="Ford K.L."/>
            <person name="Foster G.D."/>
            <person name="Pangilinan J."/>
            <person name="Papanicolaou A."/>
            <person name="Barry K."/>
            <person name="LaButti K."/>
            <person name="Viragh M."/>
            <person name="Koriabine M."/>
            <person name="Yan M."/>
            <person name="Riley R."/>
            <person name="Champramary S."/>
            <person name="Plett K.L."/>
            <person name="Tsai I.J."/>
            <person name="Slot J."/>
            <person name="Sipos G."/>
            <person name="Plett J."/>
            <person name="Nagy L.G."/>
            <person name="Grigoriev I.V."/>
        </authorList>
    </citation>
    <scope>NUCLEOTIDE SEQUENCE</scope>
    <source>
        <strain evidence="1">HWK02</strain>
    </source>
</reference>